<evidence type="ECO:0000313" key="6">
    <source>
        <dbReference type="EMBL" id="BCI68498.1"/>
    </source>
</evidence>
<keyword evidence="4" id="KW-0067">ATP-binding</keyword>
<evidence type="ECO:0000256" key="4">
    <source>
        <dbReference type="ARBA" id="ARBA00022840"/>
    </source>
</evidence>
<comment type="similarity">
    <text evidence="1">Belongs to the ABC transporter superfamily.</text>
</comment>
<dbReference type="InterPro" id="IPR003593">
    <property type="entry name" value="AAA+_ATPase"/>
</dbReference>
<dbReference type="GO" id="GO:0005524">
    <property type="term" value="F:ATP binding"/>
    <property type="evidence" value="ECO:0007669"/>
    <property type="project" value="UniProtKB-KW"/>
</dbReference>
<sequence length="264" mass="28873">MSDMTSLVRVQDAGLSHDGGKNFIFRHVDLEIEEGQFVAVLGPSGVGKSTLLRVIMGLIAPTEGTTTLSTAREQQTGSRRSALVFQDARLMPWRTVRGNVELGLEGLGLSRSERHQRAEDSLELVKLSAEASRWPRQLSGGQRQRVGVARALTVNPDLLLMDEPFGALDAITRKNLQTELLAIWQKTRKTVLFVTHDIDEALLLADRIIVLAGEPASVRGDLKVGKRPRDPSSPGLRALAGRLRSLIAGEEDPGDTPYWQAAEI</sequence>
<keyword evidence="3" id="KW-0547">Nucleotide-binding</keyword>
<dbReference type="SMART" id="SM00382">
    <property type="entry name" value="AAA"/>
    <property type="match status" value="1"/>
</dbReference>
<evidence type="ECO:0000256" key="1">
    <source>
        <dbReference type="ARBA" id="ARBA00005417"/>
    </source>
</evidence>
<dbReference type="InterPro" id="IPR017871">
    <property type="entry name" value="ABC_transporter-like_CS"/>
</dbReference>
<dbReference type="EMBL" id="AP023326">
    <property type="protein sequence ID" value="BCI68498.1"/>
    <property type="molecule type" value="Genomic_DNA"/>
</dbReference>
<dbReference type="RefSeq" id="WP_185229904.1">
    <property type="nucleotide sequence ID" value="NZ_AP023326.1"/>
</dbReference>
<dbReference type="PANTHER" id="PTHR42788:SF13">
    <property type="entry name" value="ALIPHATIC SULFONATES IMPORT ATP-BINDING PROTEIN SSUB"/>
    <property type="match status" value="1"/>
</dbReference>
<evidence type="ECO:0000259" key="5">
    <source>
        <dbReference type="PROSITE" id="PS50893"/>
    </source>
</evidence>
<organism evidence="6 7">
    <name type="scientific">Acetobacter aceti</name>
    <dbReference type="NCBI Taxonomy" id="435"/>
    <lineage>
        <taxon>Bacteria</taxon>
        <taxon>Pseudomonadati</taxon>
        <taxon>Pseudomonadota</taxon>
        <taxon>Alphaproteobacteria</taxon>
        <taxon>Acetobacterales</taxon>
        <taxon>Acetobacteraceae</taxon>
        <taxon>Acetobacter</taxon>
        <taxon>Acetobacter subgen. Acetobacter</taxon>
    </lineage>
</organism>
<dbReference type="Pfam" id="PF00005">
    <property type="entry name" value="ABC_tran"/>
    <property type="match status" value="1"/>
</dbReference>
<dbReference type="CDD" id="cd03293">
    <property type="entry name" value="ABC_NrtD_SsuB_transporters"/>
    <property type="match status" value="1"/>
</dbReference>
<name>A0A6S6PKY6_ACEAC</name>
<dbReference type="SUPFAM" id="SSF52540">
    <property type="entry name" value="P-loop containing nucleoside triphosphate hydrolases"/>
    <property type="match status" value="1"/>
</dbReference>
<protein>
    <recommendedName>
        <fullName evidence="5">ABC transporter domain-containing protein</fullName>
    </recommendedName>
</protein>
<dbReference type="PANTHER" id="PTHR42788">
    <property type="entry name" value="TAURINE IMPORT ATP-BINDING PROTEIN-RELATED"/>
    <property type="match status" value="1"/>
</dbReference>
<evidence type="ECO:0000313" key="7">
    <source>
        <dbReference type="Proteomes" id="UP000515220"/>
    </source>
</evidence>
<gene>
    <name evidence="6" type="ORF">AAJCM20276_31220</name>
</gene>
<dbReference type="AlphaFoldDB" id="A0A6S6PKY6"/>
<reference evidence="6 7" key="1">
    <citation type="submission" date="2020-07" db="EMBL/GenBank/DDBJ databases">
        <title>Complete Genome Sequence of an acetic acid bacterium, Acetobacter aceti JCM20276.</title>
        <authorList>
            <person name="Hirose Y."/>
            <person name="Mihara H."/>
        </authorList>
    </citation>
    <scope>NUCLEOTIDE SEQUENCE [LARGE SCALE GENOMIC DNA]</scope>
    <source>
        <strain evidence="6 7">JCM20276</strain>
    </source>
</reference>
<evidence type="ECO:0000256" key="3">
    <source>
        <dbReference type="ARBA" id="ARBA00022741"/>
    </source>
</evidence>
<dbReference type="InterPro" id="IPR027417">
    <property type="entry name" value="P-loop_NTPase"/>
</dbReference>
<dbReference type="PROSITE" id="PS50893">
    <property type="entry name" value="ABC_TRANSPORTER_2"/>
    <property type="match status" value="1"/>
</dbReference>
<evidence type="ECO:0000256" key="2">
    <source>
        <dbReference type="ARBA" id="ARBA00022448"/>
    </source>
</evidence>
<dbReference type="Gene3D" id="3.40.50.300">
    <property type="entry name" value="P-loop containing nucleotide triphosphate hydrolases"/>
    <property type="match status" value="1"/>
</dbReference>
<dbReference type="InterPro" id="IPR003439">
    <property type="entry name" value="ABC_transporter-like_ATP-bd"/>
</dbReference>
<accession>A0A6S6PKY6</accession>
<keyword evidence="2" id="KW-0813">Transport</keyword>
<dbReference type="InterPro" id="IPR050166">
    <property type="entry name" value="ABC_transporter_ATP-bind"/>
</dbReference>
<dbReference type="GO" id="GO:0016887">
    <property type="term" value="F:ATP hydrolysis activity"/>
    <property type="evidence" value="ECO:0007669"/>
    <property type="project" value="InterPro"/>
</dbReference>
<feature type="domain" description="ABC transporter" evidence="5">
    <location>
        <begin position="8"/>
        <end position="238"/>
    </location>
</feature>
<dbReference type="PROSITE" id="PS00211">
    <property type="entry name" value="ABC_TRANSPORTER_1"/>
    <property type="match status" value="1"/>
</dbReference>
<dbReference type="Proteomes" id="UP000515220">
    <property type="component" value="Chromosome"/>
</dbReference>
<proteinExistence type="inferred from homology"/>